<evidence type="ECO:0000256" key="8">
    <source>
        <dbReference type="ARBA" id="ARBA00022989"/>
    </source>
</evidence>
<evidence type="ECO:0000256" key="6">
    <source>
        <dbReference type="ARBA" id="ARBA00022692"/>
    </source>
</evidence>
<keyword evidence="9 12" id="KW-0406">Ion transport</keyword>
<dbReference type="InterPro" id="IPR035908">
    <property type="entry name" value="F0_ATP_A_sf"/>
</dbReference>
<dbReference type="PROSITE" id="PS00449">
    <property type="entry name" value="ATPASE_A"/>
    <property type="match status" value="1"/>
</dbReference>
<evidence type="ECO:0000256" key="9">
    <source>
        <dbReference type="ARBA" id="ARBA00023065"/>
    </source>
</evidence>
<feature type="transmembrane region" description="Helical" evidence="12">
    <location>
        <begin position="225"/>
        <end position="250"/>
    </location>
</feature>
<proteinExistence type="inferred from homology"/>
<dbReference type="SUPFAM" id="SSF81336">
    <property type="entry name" value="F1F0 ATP synthase subunit A"/>
    <property type="match status" value="1"/>
</dbReference>
<dbReference type="GO" id="GO:0005886">
    <property type="term" value="C:plasma membrane"/>
    <property type="evidence" value="ECO:0007669"/>
    <property type="project" value="UniProtKB-SubCell"/>
</dbReference>
<dbReference type="STRING" id="867345.SAMN05421693_11252"/>
<dbReference type="FunFam" id="1.20.120.220:FF:000002">
    <property type="entry name" value="ATP synthase subunit a"/>
    <property type="match status" value="1"/>
</dbReference>
<comment type="subcellular location">
    <subcellularLocation>
        <location evidence="12 13">Cell membrane</location>
        <topology evidence="12 13">Multi-pass membrane protein</topology>
    </subcellularLocation>
    <subcellularLocation>
        <location evidence="1">Membrane</location>
        <topology evidence="1">Multi-pass membrane protein</topology>
    </subcellularLocation>
</comment>
<evidence type="ECO:0000256" key="2">
    <source>
        <dbReference type="ARBA" id="ARBA00006810"/>
    </source>
</evidence>
<protein>
    <recommendedName>
        <fullName evidence="12 13">ATP synthase subunit a</fullName>
    </recommendedName>
    <alternativeName>
        <fullName evidence="12">ATP synthase F0 sector subunit a</fullName>
    </alternativeName>
    <alternativeName>
        <fullName evidence="12">F-ATPase subunit 6</fullName>
    </alternativeName>
</protein>
<dbReference type="GO" id="GO:0046933">
    <property type="term" value="F:proton-transporting ATP synthase activity, rotational mechanism"/>
    <property type="evidence" value="ECO:0007669"/>
    <property type="project" value="UniProtKB-UniRule"/>
</dbReference>
<dbReference type="InterPro" id="IPR023011">
    <property type="entry name" value="ATP_synth_F0_asu_AS"/>
</dbReference>
<evidence type="ECO:0000313" key="14">
    <source>
        <dbReference type="EMBL" id="SEP96287.1"/>
    </source>
</evidence>
<dbReference type="Gene3D" id="1.20.120.220">
    <property type="entry name" value="ATP synthase, F0 complex, subunit A"/>
    <property type="match status" value="1"/>
</dbReference>
<evidence type="ECO:0000256" key="5">
    <source>
        <dbReference type="ARBA" id="ARBA00022547"/>
    </source>
</evidence>
<gene>
    <name evidence="12" type="primary">atpB</name>
    <name evidence="14" type="ORF">SAMN05421693_11252</name>
</gene>
<evidence type="ECO:0000313" key="15">
    <source>
        <dbReference type="Proteomes" id="UP000199496"/>
    </source>
</evidence>
<evidence type="ECO:0000256" key="3">
    <source>
        <dbReference type="ARBA" id="ARBA00022448"/>
    </source>
</evidence>
<keyword evidence="7 12" id="KW-0375">Hydrogen ion transport</keyword>
<dbReference type="EMBL" id="FOFO01000012">
    <property type="protein sequence ID" value="SEP96287.1"/>
    <property type="molecule type" value="Genomic_DNA"/>
</dbReference>
<evidence type="ECO:0000256" key="13">
    <source>
        <dbReference type="RuleBase" id="RU000483"/>
    </source>
</evidence>
<dbReference type="Pfam" id="PF00119">
    <property type="entry name" value="ATP-synt_A"/>
    <property type="match status" value="1"/>
</dbReference>
<dbReference type="NCBIfam" id="TIGR01131">
    <property type="entry name" value="ATP_synt_6_or_A"/>
    <property type="match status" value="1"/>
</dbReference>
<keyword evidence="15" id="KW-1185">Reference proteome</keyword>
<dbReference type="CDD" id="cd00310">
    <property type="entry name" value="ATP-synt_Fo_a_6"/>
    <property type="match status" value="1"/>
</dbReference>
<comment type="function">
    <text evidence="12 13">Key component of the proton channel; it plays a direct role in the translocation of protons across the membrane.</text>
</comment>
<name>A0A1H9C5N0_9GAMM</name>
<dbReference type="AlphaFoldDB" id="A0A1H9C5N0"/>
<dbReference type="GO" id="GO:0045259">
    <property type="term" value="C:proton-transporting ATP synthase complex"/>
    <property type="evidence" value="ECO:0007669"/>
    <property type="project" value="UniProtKB-KW"/>
</dbReference>
<keyword evidence="6 12" id="KW-0812">Transmembrane</keyword>
<evidence type="ECO:0000256" key="11">
    <source>
        <dbReference type="ARBA" id="ARBA00023310"/>
    </source>
</evidence>
<feature type="transmembrane region" description="Helical" evidence="12">
    <location>
        <begin position="28"/>
        <end position="49"/>
    </location>
</feature>
<keyword evidence="11 12" id="KW-0066">ATP synthesis</keyword>
<evidence type="ECO:0000256" key="1">
    <source>
        <dbReference type="ARBA" id="ARBA00004141"/>
    </source>
</evidence>
<dbReference type="NCBIfam" id="NF004477">
    <property type="entry name" value="PRK05815.1-1"/>
    <property type="match status" value="1"/>
</dbReference>
<feature type="transmembrane region" description="Helical" evidence="12">
    <location>
        <begin position="89"/>
        <end position="107"/>
    </location>
</feature>
<dbReference type="PANTHER" id="PTHR42823">
    <property type="entry name" value="ATP SYNTHASE SUBUNIT A, CHLOROPLASTIC"/>
    <property type="match status" value="1"/>
</dbReference>
<keyword evidence="4 12" id="KW-1003">Cell membrane</keyword>
<dbReference type="OrthoDB" id="9789241at2"/>
<evidence type="ECO:0000256" key="4">
    <source>
        <dbReference type="ARBA" id="ARBA00022475"/>
    </source>
</evidence>
<dbReference type="PRINTS" id="PR00123">
    <property type="entry name" value="ATPASEA"/>
</dbReference>
<evidence type="ECO:0000256" key="12">
    <source>
        <dbReference type="HAMAP-Rule" id="MF_01393"/>
    </source>
</evidence>
<organism evidence="14 15">
    <name type="scientific">Ectothiorhodospira magna</name>
    <dbReference type="NCBI Taxonomy" id="867345"/>
    <lineage>
        <taxon>Bacteria</taxon>
        <taxon>Pseudomonadati</taxon>
        <taxon>Pseudomonadota</taxon>
        <taxon>Gammaproteobacteria</taxon>
        <taxon>Chromatiales</taxon>
        <taxon>Ectothiorhodospiraceae</taxon>
        <taxon>Ectothiorhodospira</taxon>
    </lineage>
</organism>
<keyword evidence="8 12" id="KW-1133">Transmembrane helix</keyword>
<reference evidence="14 15" key="1">
    <citation type="submission" date="2016-10" db="EMBL/GenBank/DDBJ databases">
        <authorList>
            <person name="de Groot N.N."/>
        </authorList>
    </citation>
    <scope>NUCLEOTIDE SEQUENCE [LARGE SCALE GENOMIC DNA]</scope>
    <source>
        <strain evidence="14 15">B7-7</strain>
    </source>
</reference>
<dbReference type="PANTHER" id="PTHR42823:SF3">
    <property type="entry name" value="ATP SYNTHASE SUBUNIT A, CHLOROPLASTIC"/>
    <property type="match status" value="1"/>
</dbReference>
<keyword evidence="10 12" id="KW-0472">Membrane</keyword>
<dbReference type="HAMAP" id="MF_01393">
    <property type="entry name" value="ATP_synth_a_bact"/>
    <property type="match status" value="1"/>
</dbReference>
<comment type="similarity">
    <text evidence="2 12 13">Belongs to the ATPase A chain family.</text>
</comment>
<evidence type="ECO:0000256" key="7">
    <source>
        <dbReference type="ARBA" id="ARBA00022781"/>
    </source>
</evidence>
<feature type="transmembrane region" description="Helical" evidence="12">
    <location>
        <begin position="135"/>
        <end position="154"/>
    </location>
</feature>
<dbReference type="InterPro" id="IPR000568">
    <property type="entry name" value="ATP_synth_F0_asu"/>
</dbReference>
<sequence>MSLEYESAGDYIKHHLGHLTLGNPDTFWAIHVDTMFFSLLAGGVFLFLFMQVAKSVTTGVPGGLQNFVEIIVGFVDQQVKDTFHGRSDLIAPLALTLFVWIFLMSIVKLLPYDLFPYIAHLIGLDYMRINPTSDINATFGMSIAVFFLIIFYSIKIKGGAGFAKEMMFHPFGKWLLPFNLVLKVVEEVAKPVSLSLRLFGNMYAGGLIFSLIALLPWYIQWTLGLSWSLFKLLIITLQAFIFMVLTIVYLSMAHEDH</sequence>
<accession>A0A1H9C5N0</accession>
<dbReference type="GO" id="GO:0042777">
    <property type="term" value="P:proton motive force-driven plasma membrane ATP synthesis"/>
    <property type="evidence" value="ECO:0007669"/>
    <property type="project" value="TreeGrafter"/>
</dbReference>
<keyword evidence="5 12" id="KW-0138">CF(0)</keyword>
<keyword evidence="3 12" id="KW-0813">Transport</keyword>
<dbReference type="InterPro" id="IPR045082">
    <property type="entry name" value="ATP_syn_F0_a_bact/chloroplast"/>
</dbReference>
<evidence type="ECO:0000256" key="10">
    <source>
        <dbReference type="ARBA" id="ARBA00023136"/>
    </source>
</evidence>
<dbReference type="Proteomes" id="UP000199496">
    <property type="component" value="Unassembled WGS sequence"/>
</dbReference>
<feature type="transmembrane region" description="Helical" evidence="12">
    <location>
        <begin position="198"/>
        <end position="219"/>
    </location>
</feature>
<dbReference type="RefSeq" id="WP_090206105.1">
    <property type="nucleotide sequence ID" value="NZ_FOFO01000012.1"/>
</dbReference>